<dbReference type="SUPFAM" id="SSF52540">
    <property type="entry name" value="P-loop containing nucleoside triphosphate hydrolases"/>
    <property type="match status" value="1"/>
</dbReference>
<dbReference type="Proteomes" id="UP000306317">
    <property type="component" value="Unassembled WGS sequence"/>
</dbReference>
<dbReference type="SUPFAM" id="SSF48452">
    <property type="entry name" value="TPR-like"/>
    <property type="match status" value="1"/>
</dbReference>
<keyword evidence="1 2" id="KW-0808">Transferase</keyword>
<dbReference type="GO" id="GO:0008476">
    <property type="term" value="F:protein-tyrosine sulfotransferase activity"/>
    <property type="evidence" value="ECO:0007669"/>
    <property type="project" value="InterPro"/>
</dbReference>
<dbReference type="InterPro" id="IPR026634">
    <property type="entry name" value="TPST-like"/>
</dbReference>
<organism evidence="2 3">
    <name type="scientific">Rhodanobacter lindaniclasticus</name>
    <dbReference type="NCBI Taxonomy" id="75310"/>
    <lineage>
        <taxon>Bacteria</taxon>
        <taxon>Pseudomonadati</taxon>
        <taxon>Pseudomonadota</taxon>
        <taxon>Gammaproteobacteria</taxon>
        <taxon>Lysobacterales</taxon>
        <taxon>Rhodanobacteraceae</taxon>
        <taxon>Rhodanobacter</taxon>
    </lineage>
</organism>
<dbReference type="PANTHER" id="PTHR12788">
    <property type="entry name" value="PROTEIN-TYROSINE SULFOTRANSFERASE 2"/>
    <property type="match status" value="1"/>
</dbReference>
<keyword evidence="3" id="KW-1185">Reference proteome</keyword>
<evidence type="ECO:0000313" key="2">
    <source>
        <dbReference type="EMBL" id="THD06233.1"/>
    </source>
</evidence>
<dbReference type="Gene3D" id="1.25.40.10">
    <property type="entry name" value="Tetratricopeptide repeat domain"/>
    <property type="match status" value="1"/>
</dbReference>
<evidence type="ECO:0000313" key="3">
    <source>
        <dbReference type="Proteomes" id="UP000306317"/>
    </source>
</evidence>
<gene>
    <name evidence="2" type="ORF">B1991_13945</name>
</gene>
<dbReference type="EMBL" id="MWIO01000042">
    <property type="protein sequence ID" value="THD06233.1"/>
    <property type="molecule type" value="Genomic_DNA"/>
</dbReference>
<evidence type="ECO:0000256" key="1">
    <source>
        <dbReference type="ARBA" id="ARBA00022679"/>
    </source>
</evidence>
<dbReference type="PANTHER" id="PTHR12788:SF10">
    <property type="entry name" value="PROTEIN-TYROSINE SULFOTRANSFERASE"/>
    <property type="match status" value="1"/>
</dbReference>
<reference evidence="2 3" key="1">
    <citation type="submission" date="2017-02" db="EMBL/GenBank/DDBJ databases">
        <title>Whole genome sequencing of Rhodanobacter lindaniclasticus DSM 17932.</title>
        <authorList>
            <person name="Kumar S."/>
            <person name="Patil P."/>
            <person name="Patil P.B."/>
        </authorList>
    </citation>
    <scope>NUCLEOTIDE SEQUENCE [LARGE SCALE GENOMIC DNA]</scope>
    <source>
        <strain evidence="2 3">DSM 17932</strain>
    </source>
</reference>
<comment type="caution">
    <text evidence="2">The sequence shown here is derived from an EMBL/GenBank/DDBJ whole genome shotgun (WGS) entry which is preliminary data.</text>
</comment>
<sequence length="535" mass="57940">MHADPAASMAQLRATAQAAMQAGQWPAAQTALAALAPLAPRDVPIRLQLAEVILRQGRMRAASAPLLEAVEVAPNDAPLLAELAWRLVAQGEVIGARACLAHLARAPAPPAEVLAEQANLRWLLGEIPTARALMDRAVALGIDDGRGHYLDAMLHQFVGQLAGAETALLTCLHRWPGHGDAAVILANLRRQTPQAHHLALFRAALERLPSPPASRPDALARAKFESAIFKTLDDCGQHEQAWAALERSNALMHQLAPYDAAAEQALVDALLAEADRLAARPDAAPVPVDGPVPIFIVGMPRSGSTLLDHMLSAHSQVVSAGELADFPRQFHWMADVAPGGASALREAVAAAGQMDFAALGARYLAQTQWRAHGRRFYVDKLPANLRMVPFIRRALPHAPILHLRREPMDVCYSNLKAMFGTASPYCYEQQALAHYCRQQARLASRWQARGSMLEVPYADLVSAPAATLRRVLEHCGLAFEEACLHPERNPAAVATPSSAQVREPIHGRALGQWRRYATRLEPLRRALEGDGIDPD</sequence>
<dbReference type="InterPro" id="IPR027417">
    <property type="entry name" value="P-loop_NTPase"/>
</dbReference>
<dbReference type="AlphaFoldDB" id="A0A4S3KCQ1"/>
<protein>
    <submittedName>
        <fullName evidence="2">Sulfotransferase family protein</fullName>
    </submittedName>
</protein>
<proteinExistence type="predicted"/>
<dbReference type="OrthoDB" id="9766687at2"/>
<dbReference type="Pfam" id="PF13469">
    <property type="entry name" value="Sulfotransfer_3"/>
    <property type="match status" value="1"/>
</dbReference>
<accession>A0A4S3KCQ1</accession>
<dbReference type="Gene3D" id="3.40.50.300">
    <property type="entry name" value="P-loop containing nucleotide triphosphate hydrolases"/>
    <property type="match status" value="1"/>
</dbReference>
<name>A0A4S3KCQ1_9GAMM</name>
<dbReference type="InterPro" id="IPR011990">
    <property type="entry name" value="TPR-like_helical_dom_sf"/>
</dbReference>